<reference evidence="3 4" key="1">
    <citation type="submission" date="2020-08" db="EMBL/GenBank/DDBJ databases">
        <title>Genomic Encyclopedia of Type Strains, Phase IV (KMG-IV): sequencing the most valuable type-strain genomes for metagenomic binning, comparative biology and taxonomic classification.</title>
        <authorList>
            <person name="Goeker M."/>
        </authorList>
    </citation>
    <scope>NUCLEOTIDE SEQUENCE [LARGE SCALE GENOMIC DNA]</scope>
    <source>
        <strain evidence="3 4">DSM 26189</strain>
    </source>
</reference>
<dbReference type="Pfam" id="PF16976">
    <property type="entry name" value="RcpC"/>
    <property type="match status" value="1"/>
</dbReference>
<dbReference type="Gene3D" id="3.90.1210.10">
    <property type="entry name" value="Antifreeze-like/N-acetylneuraminic acid synthase C-terminal domain"/>
    <property type="match status" value="1"/>
</dbReference>
<feature type="region of interest" description="Disordered" evidence="1">
    <location>
        <begin position="248"/>
        <end position="286"/>
    </location>
</feature>
<gene>
    <name evidence="3" type="ORF">GGR43_002754</name>
</gene>
<dbReference type="RefSeq" id="WP_188072530.1">
    <property type="nucleotide sequence ID" value="NZ_JACIDT010000009.1"/>
</dbReference>
<dbReference type="SMART" id="SM00858">
    <property type="entry name" value="SAF"/>
    <property type="match status" value="1"/>
</dbReference>
<name>A0A7W6BHD7_9SPHN</name>
<dbReference type="EMBL" id="JACIDT010000009">
    <property type="protein sequence ID" value="MBB3927031.1"/>
    <property type="molecule type" value="Genomic_DNA"/>
</dbReference>
<accession>A0A7W6BHD7</accession>
<dbReference type="NCBIfam" id="TIGR03177">
    <property type="entry name" value="pilus_cpaB"/>
    <property type="match status" value="1"/>
</dbReference>
<dbReference type="InterPro" id="IPR013974">
    <property type="entry name" value="SAF"/>
</dbReference>
<evidence type="ECO:0000313" key="4">
    <source>
        <dbReference type="Proteomes" id="UP000571950"/>
    </source>
</evidence>
<organism evidence="3 4">
    <name type="scientific">Sphingobium jiangsuense</name>
    <dbReference type="NCBI Taxonomy" id="870476"/>
    <lineage>
        <taxon>Bacteria</taxon>
        <taxon>Pseudomonadati</taxon>
        <taxon>Pseudomonadota</taxon>
        <taxon>Alphaproteobacteria</taxon>
        <taxon>Sphingomonadales</taxon>
        <taxon>Sphingomonadaceae</taxon>
        <taxon>Sphingobium</taxon>
    </lineage>
</organism>
<sequence>MSLGLKAKVTIIAGLLVALLFLVLGIRELRRGAGEADAQAPAAPARAVAPVAVLAVAARPIETGQTITADMIRNASGDPARFPAAATPAEVIGKVATRPVPAGAMIERTAVDTAAKLAIRVPVGMRAMSIDTTAEIAVAGLVRPGDRVDVQVVYPGADAISGARGEGSSRTRTLLQMVPVLAVGEAVVGSAAAAAASDDGKFSAPPPPARTVTLALHPDQVPVLSLARATGSLSLSLRNPADSAAVAVNPAASDPPPASTATAAAPRVAAPAPAPASARPAAPRHSIELVVGKRHDIIYSGETQR</sequence>
<comment type="caution">
    <text evidence="3">The sequence shown here is derived from an EMBL/GenBank/DDBJ whole genome shotgun (WGS) entry which is preliminary data.</text>
</comment>
<keyword evidence="4" id="KW-1185">Reference proteome</keyword>
<dbReference type="InterPro" id="IPR031571">
    <property type="entry name" value="RcpC_dom"/>
</dbReference>
<feature type="domain" description="SAF" evidence="2">
    <location>
        <begin position="52"/>
        <end position="112"/>
    </location>
</feature>
<dbReference type="InterPro" id="IPR017592">
    <property type="entry name" value="Pilus_assmbl_Flp-typ_CpaB"/>
</dbReference>
<proteinExistence type="predicted"/>
<dbReference type="Proteomes" id="UP000571950">
    <property type="component" value="Unassembled WGS sequence"/>
</dbReference>
<protein>
    <submittedName>
        <fullName evidence="3">Pilus assembly protein CpaB</fullName>
    </submittedName>
</protein>
<feature type="compositionally biased region" description="Low complexity" evidence="1">
    <location>
        <begin position="259"/>
        <end position="283"/>
    </location>
</feature>
<evidence type="ECO:0000256" key="1">
    <source>
        <dbReference type="SAM" id="MobiDB-lite"/>
    </source>
</evidence>
<evidence type="ECO:0000313" key="3">
    <source>
        <dbReference type="EMBL" id="MBB3927031.1"/>
    </source>
</evidence>
<dbReference type="CDD" id="cd11614">
    <property type="entry name" value="SAF_CpaB_FlgA_like"/>
    <property type="match status" value="1"/>
</dbReference>
<dbReference type="Pfam" id="PF08666">
    <property type="entry name" value="SAF"/>
    <property type="match status" value="1"/>
</dbReference>
<dbReference type="AlphaFoldDB" id="A0A7W6BHD7"/>
<evidence type="ECO:0000259" key="2">
    <source>
        <dbReference type="SMART" id="SM00858"/>
    </source>
</evidence>